<organism evidence="2 3">
    <name type="scientific">Plakobranchus ocellatus</name>
    <dbReference type="NCBI Taxonomy" id="259542"/>
    <lineage>
        <taxon>Eukaryota</taxon>
        <taxon>Metazoa</taxon>
        <taxon>Spiralia</taxon>
        <taxon>Lophotrochozoa</taxon>
        <taxon>Mollusca</taxon>
        <taxon>Gastropoda</taxon>
        <taxon>Heterobranchia</taxon>
        <taxon>Euthyneura</taxon>
        <taxon>Panpulmonata</taxon>
        <taxon>Sacoglossa</taxon>
        <taxon>Placobranchoidea</taxon>
        <taxon>Plakobranchidae</taxon>
        <taxon>Plakobranchus</taxon>
    </lineage>
</organism>
<dbReference type="Proteomes" id="UP000735302">
    <property type="component" value="Unassembled WGS sequence"/>
</dbReference>
<dbReference type="Pfam" id="PF00078">
    <property type="entry name" value="RVT_1"/>
    <property type="match status" value="1"/>
</dbReference>
<dbReference type="Gene3D" id="3.60.10.10">
    <property type="entry name" value="Endonuclease/exonuclease/phosphatase"/>
    <property type="match status" value="1"/>
</dbReference>
<dbReference type="PANTHER" id="PTHR47027:SF8">
    <property type="entry name" value="RIBONUCLEASE H"/>
    <property type="match status" value="1"/>
</dbReference>
<evidence type="ECO:0000313" key="3">
    <source>
        <dbReference type="Proteomes" id="UP000735302"/>
    </source>
</evidence>
<dbReference type="InterPro" id="IPR036691">
    <property type="entry name" value="Endo/exonu/phosph_ase_sf"/>
</dbReference>
<dbReference type="GO" id="GO:0003676">
    <property type="term" value="F:nucleic acid binding"/>
    <property type="evidence" value="ECO:0007669"/>
    <property type="project" value="InterPro"/>
</dbReference>
<dbReference type="Gene3D" id="3.40.570.10">
    <property type="entry name" value="Extracellular Endonuclease, subunit A"/>
    <property type="match status" value="1"/>
</dbReference>
<dbReference type="GO" id="GO:0046872">
    <property type="term" value="F:metal ion binding"/>
    <property type="evidence" value="ECO:0007669"/>
    <property type="project" value="InterPro"/>
</dbReference>
<evidence type="ECO:0000259" key="1">
    <source>
        <dbReference type="PROSITE" id="PS50878"/>
    </source>
</evidence>
<dbReference type="InterPro" id="IPR001604">
    <property type="entry name" value="Endo_G_ENPP1-like_dom"/>
</dbReference>
<dbReference type="InterPro" id="IPR044929">
    <property type="entry name" value="DNA/RNA_non-sp_Endonuclease_sf"/>
</dbReference>
<dbReference type="SMART" id="SM00892">
    <property type="entry name" value="Endonuclease_NS"/>
    <property type="match status" value="1"/>
</dbReference>
<dbReference type="GO" id="GO:0004519">
    <property type="term" value="F:endonuclease activity"/>
    <property type="evidence" value="ECO:0007669"/>
    <property type="project" value="UniProtKB-KW"/>
</dbReference>
<dbReference type="GO" id="GO:0016787">
    <property type="term" value="F:hydrolase activity"/>
    <property type="evidence" value="ECO:0007669"/>
    <property type="project" value="InterPro"/>
</dbReference>
<dbReference type="InterPro" id="IPR000477">
    <property type="entry name" value="RT_dom"/>
</dbReference>
<reference evidence="2 3" key="1">
    <citation type="journal article" date="2021" name="Elife">
        <title>Chloroplast acquisition without the gene transfer in kleptoplastic sea slugs, Plakobranchus ocellatus.</title>
        <authorList>
            <person name="Maeda T."/>
            <person name="Takahashi S."/>
            <person name="Yoshida T."/>
            <person name="Shimamura S."/>
            <person name="Takaki Y."/>
            <person name="Nagai Y."/>
            <person name="Toyoda A."/>
            <person name="Suzuki Y."/>
            <person name="Arimoto A."/>
            <person name="Ishii H."/>
            <person name="Satoh N."/>
            <person name="Nishiyama T."/>
            <person name="Hasebe M."/>
            <person name="Maruyama T."/>
            <person name="Minagawa J."/>
            <person name="Obokata J."/>
            <person name="Shigenobu S."/>
        </authorList>
    </citation>
    <scope>NUCLEOTIDE SEQUENCE [LARGE SCALE GENOMIC DNA]</scope>
</reference>
<dbReference type="InterPro" id="IPR020821">
    <property type="entry name" value="ENPP1-3/EXOG-like_nuc-like"/>
</dbReference>
<dbReference type="SUPFAM" id="SSF56672">
    <property type="entry name" value="DNA/RNA polymerases"/>
    <property type="match status" value="1"/>
</dbReference>
<evidence type="ECO:0000313" key="2">
    <source>
        <dbReference type="EMBL" id="GFO39901.1"/>
    </source>
</evidence>
<keyword evidence="3" id="KW-1185">Reference proteome</keyword>
<keyword evidence="2" id="KW-0378">Hydrolase</keyword>
<dbReference type="PANTHER" id="PTHR47027">
    <property type="entry name" value="REVERSE TRANSCRIPTASE DOMAIN-CONTAINING PROTEIN"/>
    <property type="match status" value="1"/>
</dbReference>
<dbReference type="InterPro" id="IPR044925">
    <property type="entry name" value="His-Me_finger_sf"/>
</dbReference>
<keyword evidence="2" id="KW-0255">Endonuclease</keyword>
<dbReference type="Pfam" id="PF01223">
    <property type="entry name" value="Endonuclease_NS"/>
    <property type="match status" value="1"/>
</dbReference>
<gene>
    <name evidence="2" type="ORF">PoB_006640600</name>
</gene>
<protein>
    <submittedName>
        <fullName evidence="2">Endonuclease-reverse transcriptase</fullName>
    </submittedName>
</protein>
<name>A0AAV4D7G6_9GAST</name>
<dbReference type="PROSITE" id="PS50878">
    <property type="entry name" value="RT_POL"/>
    <property type="match status" value="1"/>
</dbReference>
<dbReference type="EMBL" id="BLXT01007525">
    <property type="protein sequence ID" value="GFO39901.1"/>
    <property type="molecule type" value="Genomic_DNA"/>
</dbReference>
<dbReference type="AlphaFoldDB" id="A0AAV4D7G6"/>
<comment type="caution">
    <text evidence="2">The sequence shown here is derived from an EMBL/GenBank/DDBJ whole genome shotgun (WGS) entry which is preliminary data.</text>
</comment>
<feature type="domain" description="Reverse transcriptase" evidence="1">
    <location>
        <begin position="384"/>
        <end position="621"/>
    </location>
</feature>
<sequence length="721" mass="82431">MFNFTRLAAASAVSGLSTVILKKQDILNAVTLRAADCKEPCYVGDVIKKRVGFPQPTACCKPLRFKDFIVSYDSKNRIPNWVYEHLQYDKVFKDDPCDRRVKVDRTQCASNEDKERPKFTPDCRIHGYHRADAKDYCDTEYEMGLMAQPENYPYDAESFCECFTMTNIVPQVPGFNCGPWFDLECYVREKLVRENKGVYVCSGPLFLPCAEDDKTVKQFDVLGDGEVSVPTHFFKEDLEGTCGQYCNQATNDRGLRLLEFTKYNDLKIMNTFGPHKPSRRWTWHSPGGEYHNQIDYILIKRRFKSSVNIAQTRSSPGADVGSDHELVIMTFALRLKKNKKRGNIRIKFDVDKLKDPNILTAFQANIGGRFAPLLALENDQDLTPDDLAETFNETLTEEASKLLGKPPEKIIAEEQAGFRPGRSTVEQICNVRILMEKYLQHQQELHHVFIDFKKAFDRVWHEALWSTMRKYNINSNLISVVKNLYNTATSAVFCNNNIGDWFRTTVGVRQGCLLSPTLFNIFLERIMTDALEDQRGTVSISGRPITNMRFADDIDGLAGNECELASLVEQLDKASSNFGMEISSEKTKIMANSKEPSKKEIKVNGQILECVTKFKYLGSIITDEGSKPEILSRIAQTTATVIKLKPFWNKKNISISSKIRLLRSLVMSIFLYVCESWTLNADIERRIRAMEMRCYRRLLGISYKDHTTNEEVSRRIVNATC</sequence>
<dbReference type="InterPro" id="IPR043502">
    <property type="entry name" value="DNA/RNA_pol_sf"/>
</dbReference>
<dbReference type="CDD" id="cd01650">
    <property type="entry name" value="RT_nLTR_like"/>
    <property type="match status" value="1"/>
</dbReference>
<keyword evidence="2" id="KW-0540">Nuclease</keyword>
<dbReference type="SUPFAM" id="SSF56219">
    <property type="entry name" value="DNase I-like"/>
    <property type="match status" value="1"/>
</dbReference>
<dbReference type="SUPFAM" id="SSF54060">
    <property type="entry name" value="His-Me finger endonucleases"/>
    <property type="match status" value="1"/>
</dbReference>
<dbReference type="SMART" id="SM00477">
    <property type="entry name" value="NUC"/>
    <property type="match status" value="1"/>
</dbReference>
<accession>A0AAV4D7G6</accession>
<proteinExistence type="predicted"/>